<dbReference type="AlphaFoldDB" id="A0A520MFN1"/>
<evidence type="ECO:0000259" key="1">
    <source>
        <dbReference type="Pfam" id="PF22688"/>
    </source>
</evidence>
<comment type="caution">
    <text evidence="2">The sequence shown here is derived from an EMBL/GenBank/DDBJ whole genome shotgun (WGS) entry which is preliminary data.</text>
</comment>
<feature type="domain" description="Hda lid" evidence="1">
    <location>
        <begin position="165"/>
        <end position="227"/>
    </location>
</feature>
<gene>
    <name evidence="2" type="ORF">EVA96_03285</name>
</gene>
<dbReference type="PANTHER" id="PTHR30050">
    <property type="entry name" value="CHROMOSOMAL REPLICATION INITIATOR PROTEIN DNAA"/>
    <property type="match status" value="1"/>
</dbReference>
<dbReference type="GO" id="GO:0006270">
    <property type="term" value="P:DNA replication initiation"/>
    <property type="evidence" value="ECO:0007669"/>
    <property type="project" value="TreeGrafter"/>
</dbReference>
<evidence type="ECO:0000313" key="3">
    <source>
        <dbReference type="Proteomes" id="UP000315782"/>
    </source>
</evidence>
<dbReference type="InterPro" id="IPR055199">
    <property type="entry name" value="Hda_lid"/>
</dbReference>
<name>A0A520MFN1_9GAMM</name>
<dbReference type="InterPro" id="IPR027417">
    <property type="entry name" value="P-loop_NTPase"/>
</dbReference>
<proteinExistence type="predicted"/>
<organism evidence="2 3">
    <name type="scientific">SAR86 cluster bacterium</name>
    <dbReference type="NCBI Taxonomy" id="2030880"/>
    <lineage>
        <taxon>Bacteria</taxon>
        <taxon>Pseudomonadati</taxon>
        <taxon>Pseudomonadota</taxon>
        <taxon>Gammaproteobacteria</taxon>
        <taxon>SAR86 cluster</taxon>
    </lineage>
</organism>
<dbReference type="GO" id="GO:0032297">
    <property type="term" value="P:negative regulation of DNA-templated DNA replication initiation"/>
    <property type="evidence" value="ECO:0007669"/>
    <property type="project" value="TreeGrafter"/>
</dbReference>
<dbReference type="GO" id="GO:0003743">
    <property type="term" value="F:translation initiation factor activity"/>
    <property type="evidence" value="ECO:0007669"/>
    <property type="project" value="UniProtKB-KW"/>
</dbReference>
<dbReference type="EMBL" id="SHBI01000026">
    <property type="protein sequence ID" value="RZO19981.1"/>
    <property type="molecule type" value="Genomic_DNA"/>
</dbReference>
<dbReference type="Pfam" id="PF22688">
    <property type="entry name" value="Hda_lid"/>
    <property type="match status" value="1"/>
</dbReference>
<dbReference type="PANTHER" id="PTHR30050:SF5">
    <property type="entry name" value="DNAA REGULATORY INACTIVATOR HDA"/>
    <property type="match status" value="1"/>
</dbReference>
<keyword evidence="2" id="KW-0396">Initiation factor</keyword>
<reference evidence="2 3" key="1">
    <citation type="submission" date="2019-02" db="EMBL/GenBank/DDBJ databases">
        <title>Prokaryotic population dynamics and viral predation in marine succession experiment using metagenomics: the confinement effect.</title>
        <authorList>
            <person name="Haro-Moreno J.M."/>
            <person name="Rodriguez-Valera F."/>
            <person name="Lopez-Perez M."/>
        </authorList>
    </citation>
    <scope>NUCLEOTIDE SEQUENCE [LARGE SCALE GENOMIC DNA]</scope>
    <source>
        <strain evidence="2">MED-G163</strain>
    </source>
</reference>
<sequence>MNKPKQLTFPWSRPNKSSFESFYIDPKNSLLLSIIGNKILSDDIYIFGINNSGKTYLLQSLCNFYSKHNKTALFLPIKEIISHGVGILDSIENSDLICLDGLENIIANEEWETAVFNLINNTLNNKCRLVFSSSIEGSNNIFSLPDLDSRIKKLQSYELYPVDDANLENALKHIANLSSINLGEREAKYLLTYSKRNISDLVNILEGLDQLSMEKKKRISIPLIKEII</sequence>
<dbReference type="Gene3D" id="3.40.50.300">
    <property type="entry name" value="P-loop containing nucleotide triphosphate hydrolases"/>
    <property type="match status" value="1"/>
</dbReference>
<evidence type="ECO:0000313" key="2">
    <source>
        <dbReference type="EMBL" id="RZO19981.1"/>
    </source>
</evidence>
<protein>
    <submittedName>
        <fullName evidence="2">DNA replication initiation factor</fullName>
    </submittedName>
</protein>
<keyword evidence="2" id="KW-0648">Protein biosynthesis</keyword>
<dbReference type="Gene3D" id="1.10.8.60">
    <property type="match status" value="1"/>
</dbReference>
<dbReference type="Proteomes" id="UP000315782">
    <property type="component" value="Unassembled WGS sequence"/>
</dbReference>
<accession>A0A520MFN1</accession>
<dbReference type="SUPFAM" id="SSF52540">
    <property type="entry name" value="P-loop containing nucleoside triphosphate hydrolases"/>
    <property type="match status" value="1"/>
</dbReference>